<name>A0ABS2SXF9_9BACI</name>
<protein>
    <recommendedName>
        <fullName evidence="4 9">N-(5'-phosphoribosyl)anthranilate isomerase</fullName>
        <shortName evidence="9">PRAI</shortName>
        <ecNumber evidence="3 9">5.3.1.24</ecNumber>
    </recommendedName>
</protein>
<comment type="similarity">
    <text evidence="9">Belongs to the TrpF family.</text>
</comment>
<dbReference type="RefSeq" id="WP_204467653.1">
    <property type="nucleotide sequence ID" value="NZ_JAFBCV010000012.1"/>
</dbReference>
<dbReference type="EC" id="5.3.1.24" evidence="3 9"/>
<dbReference type="CDD" id="cd00405">
    <property type="entry name" value="PRAI"/>
    <property type="match status" value="1"/>
</dbReference>
<dbReference type="PANTHER" id="PTHR42894">
    <property type="entry name" value="N-(5'-PHOSPHORIBOSYL)ANTHRANILATE ISOMERASE"/>
    <property type="match status" value="1"/>
</dbReference>
<keyword evidence="12" id="KW-1185">Reference proteome</keyword>
<comment type="pathway">
    <text evidence="2 9">Amino-acid biosynthesis; L-tryptophan biosynthesis; L-tryptophan from chorismate: step 3/5.</text>
</comment>
<keyword evidence="8 9" id="KW-0413">Isomerase</keyword>
<dbReference type="Gene3D" id="3.20.20.70">
    <property type="entry name" value="Aldolase class I"/>
    <property type="match status" value="1"/>
</dbReference>
<keyword evidence="5 9" id="KW-0028">Amino-acid biosynthesis</keyword>
<evidence type="ECO:0000256" key="3">
    <source>
        <dbReference type="ARBA" id="ARBA00012572"/>
    </source>
</evidence>
<reference evidence="11" key="1">
    <citation type="submission" date="2021-01" db="EMBL/GenBank/DDBJ databases">
        <title>Genomic Encyclopedia of Type Strains, Phase IV (KMG-IV): sequencing the most valuable type-strain genomes for metagenomic binning, comparative biology and taxonomic classification.</title>
        <authorList>
            <person name="Goeker M."/>
        </authorList>
    </citation>
    <scope>NUCLEOTIDE SEQUENCE</scope>
    <source>
        <strain evidence="11">DSM 21943</strain>
    </source>
</reference>
<sequence>MKLKYCGLHSKEDVENAVRSSCDYLGFVFAKSKRQVDVADVQRWLVDFPALAQQKVALFVHELPQTIGQIVRTGQFDIVQLHGNESVADVWDIRAELSDVLIWKVIHDSEHALDVMKQFEGAVDGYIVDQKGLTAWGGTGQSFDWSRVSLYQAEGERQGLPVMIAGGVNPDNIASLVRLNPDGIDISSGIESNGRKSKAKMKLIEKEVCKHDDSNNAR</sequence>
<dbReference type="InterPro" id="IPR001240">
    <property type="entry name" value="PRAI_dom"/>
</dbReference>
<keyword evidence="7 9" id="KW-0057">Aromatic amino acid biosynthesis</keyword>
<dbReference type="Pfam" id="PF00697">
    <property type="entry name" value="PRAI"/>
    <property type="match status" value="1"/>
</dbReference>
<dbReference type="HAMAP" id="MF_00135">
    <property type="entry name" value="PRAI"/>
    <property type="match status" value="1"/>
</dbReference>
<dbReference type="InterPro" id="IPR013785">
    <property type="entry name" value="Aldolase_TIM"/>
</dbReference>
<dbReference type="EMBL" id="JAFBCV010000012">
    <property type="protein sequence ID" value="MBM7840164.1"/>
    <property type="molecule type" value="Genomic_DNA"/>
</dbReference>
<evidence type="ECO:0000256" key="2">
    <source>
        <dbReference type="ARBA" id="ARBA00004664"/>
    </source>
</evidence>
<evidence type="ECO:0000313" key="12">
    <source>
        <dbReference type="Proteomes" id="UP001179280"/>
    </source>
</evidence>
<dbReference type="GO" id="GO:0004640">
    <property type="term" value="F:phosphoribosylanthranilate isomerase activity"/>
    <property type="evidence" value="ECO:0007669"/>
    <property type="project" value="UniProtKB-EC"/>
</dbReference>
<accession>A0ABS2SXF9</accession>
<evidence type="ECO:0000313" key="11">
    <source>
        <dbReference type="EMBL" id="MBM7840164.1"/>
    </source>
</evidence>
<proteinExistence type="inferred from homology"/>
<evidence type="ECO:0000256" key="6">
    <source>
        <dbReference type="ARBA" id="ARBA00022822"/>
    </source>
</evidence>
<dbReference type="PANTHER" id="PTHR42894:SF1">
    <property type="entry name" value="N-(5'-PHOSPHORIBOSYL)ANTHRANILATE ISOMERASE"/>
    <property type="match status" value="1"/>
</dbReference>
<dbReference type="NCBIfam" id="NF002301">
    <property type="entry name" value="PRK01222.2-1"/>
    <property type="match status" value="1"/>
</dbReference>
<evidence type="ECO:0000256" key="7">
    <source>
        <dbReference type="ARBA" id="ARBA00023141"/>
    </source>
</evidence>
<dbReference type="InterPro" id="IPR044643">
    <property type="entry name" value="TrpF_fam"/>
</dbReference>
<evidence type="ECO:0000256" key="8">
    <source>
        <dbReference type="ARBA" id="ARBA00023235"/>
    </source>
</evidence>
<gene>
    <name evidence="9" type="primary">trpF</name>
    <name evidence="11" type="ORF">JOC54_003444</name>
</gene>
<organism evidence="11 12">
    <name type="scientific">Shouchella xiaoxiensis</name>
    <dbReference type="NCBI Taxonomy" id="766895"/>
    <lineage>
        <taxon>Bacteria</taxon>
        <taxon>Bacillati</taxon>
        <taxon>Bacillota</taxon>
        <taxon>Bacilli</taxon>
        <taxon>Bacillales</taxon>
        <taxon>Bacillaceae</taxon>
        <taxon>Shouchella</taxon>
    </lineage>
</organism>
<evidence type="ECO:0000256" key="5">
    <source>
        <dbReference type="ARBA" id="ARBA00022605"/>
    </source>
</evidence>
<evidence type="ECO:0000259" key="10">
    <source>
        <dbReference type="Pfam" id="PF00697"/>
    </source>
</evidence>
<keyword evidence="6 9" id="KW-0822">Tryptophan biosynthesis</keyword>
<evidence type="ECO:0000256" key="1">
    <source>
        <dbReference type="ARBA" id="ARBA00001164"/>
    </source>
</evidence>
<comment type="catalytic activity">
    <reaction evidence="1 9">
        <text>N-(5-phospho-beta-D-ribosyl)anthranilate = 1-(2-carboxyphenylamino)-1-deoxy-D-ribulose 5-phosphate</text>
        <dbReference type="Rhea" id="RHEA:21540"/>
        <dbReference type="ChEBI" id="CHEBI:18277"/>
        <dbReference type="ChEBI" id="CHEBI:58613"/>
        <dbReference type="EC" id="5.3.1.24"/>
    </reaction>
</comment>
<evidence type="ECO:0000256" key="9">
    <source>
        <dbReference type="HAMAP-Rule" id="MF_00135"/>
    </source>
</evidence>
<dbReference type="SUPFAM" id="SSF51366">
    <property type="entry name" value="Ribulose-phoshate binding barrel"/>
    <property type="match status" value="1"/>
</dbReference>
<feature type="domain" description="N-(5'phosphoribosyl) anthranilate isomerase (PRAI)" evidence="10">
    <location>
        <begin position="4"/>
        <end position="206"/>
    </location>
</feature>
<evidence type="ECO:0000256" key="4">
    <source>
        <dbReference type="ARBA" id="ARBA00022272"/>
    </source>
</evidence>
<dbReference type="InterPro" id="IPR011060">
    <property type="entry name" value="RibuloseP-bd_barrel"/>
</dbReference>
<comment type="caution">
    <text evidence="11">The sequence shown here is derived from an EMBL/GenBank/DDBJ whole genome shotgun (WGS) entry which is preliminary data.</text>
</comment>
<dbReference type="Proteomes" id="UP001179280">
    <property type="component" value="Unassembled WGS sequence"/>
</dbReference>